<accession>A0AAD7IQ94</accession>
<evidence type="ECO:0000313" key="2">
    <source>
        <dbReference type="EMBL" id="KAJ7748263.1"/>
    </source>
</evidence>
<feature type="region of interest" description="Disordered" evidence="1">
    <location>
        <begin position="9"/>
        <end position="44"/>
    </location>
</feature>
<evidence type="ECO:0000313" key="3">
    <source>
        <dbReference type="Proteomes" id="UP001215280"/>
    </source>
</evidence>
<sequence>MDYHFIAMEPGPSQPLSTAPGYGRKIQWATSTPESGPRPKKQPLKEHTLLSDIPLDHMKISAAQLKAIQSIYCADATATPPDEFSPVDFLYGIGDDDQLVASAVMAQQGLDIDSRERLDNRWSIQWNCSSGKSPKALNQTRRMLLCRCGYDHSRYDMKI</sequence>
<dbReference type="Proteomes" id="UP001215280">
    <property type="component" value="Unassembled WGS sequence"/>
</dbReference>
<keyword evidence="3" id="KW-1185">Reference proteome</keyword>
<dbReference type="AlphaFoldDB" id="A0AAD7IQ94"/>
<gene>
    <name evidence="2" type="ORF">DFH07DRAFT_962159</name>
</gene>
<proteinExistence type="predicted"/>
<comment type="caution">
    <text evidence="2">The sequence shown here is derived from an EMBL/GenBank/DDBJ whole genome shotgun (WGS) entry which is preliminary data.</text>
</comment>
<organism evidence="2 3">
    <name type="scientific">Mycena maculata</name>
    <dbReference type="NCBI Taxonomy" id="230809"/>
    <lineage>
        <taxon>Eukaryota</taxon>
        <taxon>Fungi</taxon>
        <taxon>Dikarya</taxon>
        <taxon>Basidiomycota</taxon>
        <taxon>Agaricomycotina</taxon>
        <taxon>Agaricomycetes</taxon>
        <taxon>Agaricomycetidae</taxon>
        <taxon>Agaricales</taxon>
        <taxon>Marasmiineae</taxon>
        <taxon>Mycenaceae</taxon>
        <taxon>Mycena</taxon>
    </lineage>
</organism>
<evidence type="ECO:0000256" key="1">
    <source>
        <dbReference type="SAM" id="MobiDB-lite"/>
    </source>
</evidence>
<protein>
    <submittedName>
        <fullName evidence="2">Uncharacterized protein</fullName>
    </submittedName>
</protein>
<name>A0AAD7IQ94_9AGAR</name>
<dbReference type="EMBL" id="JARJLG010000090">
    <property type="protein sequence ID" value="KAJ7748263.1"/>
    <property type="molecule type" value="Genomic_DNA"/>
</dbReference>
<reference evidence="2" key="1">
    <citation type="submission" date="2023-03" db="EMBL/GenBank/DDBJ databases">
        <title>Massive genome expansion in bonnet fungi (Mycena s.s.) driven by repeated elements and novel gene families across ecological guilds.</title>
        <authorList>
            <consortium name="Lawrence Berkeley National Laboratory"/>
            <person name="Harder C.B."/>
            <person name="Miyauchi S."/>
            <person name="Viragh M."/>
            <person name="Kuo A."/>
            <person name="Thoen E."/>
            <person name="Andreopoulos B."/>
            <person name="Lu D."/>
            <person name="Skrede I."/>
            <person name="Drula E."/>
            <person name="Henrissat B."/>
            <person name="Morin E."/>
            <person name="Kohler A."/>
            <person name="Barry K."/>
            <person name="LaButti K."/>
            <person name="Morin E."/>
            <person name="Salamov A."/>
            <person name="Lipzen A."/>
            <person name="Mereny Z."/>
            <person name="Hegedus B."/>
            <person name="Baldrian P."/>
            <person name="Stursova M."/>
            <person name="Weitz H."/>
            <person name="Taylor A."/>
            <person name="Grigoriev I.V."/>
            <person name="Nagy L.G."/>
            <person name="Martin F."/>
            <person name="Kauserud H."/>
        </authorList>
    </citation>
    <scope>NUCLEOTIDE SEQUENCE</scope>
    <source>
        <strain evidence="2">CBHHK188m</strain>
    </source>
</reference>